<accession>A0AAV4RU02</accession>
<dbReference type="Proteomes" id="UP001054945">
    <property type="component" value="Unassembled WGS sequence"/>
</dbReference>
<dbReference type="InterPro" id="IPR039468">
    <property type="entry name" value="WDR19_WD40_rpt"/>
</dbReference>
<keyword evidence="1" id="KW-0472">Membrane</keyword>
<organism evidence="3 4">
    <name type="scientific">Caerostris extrusa</name>
    <name type="common">Bark spider</name>
    <name type="synonym">Caerostris bankana</name>
    <dbReference type="NCBI Taxonomy" id="172846"/>
    <lineage>
        <taxon>Eukaryota</taxon>
        <taxon>Metazoa</taxon>
        <taxon>Ecdysozoa</taxon>
        <taxon>Arthropoda</taxon>
        <taxon>Chelicerata</taxon>
        <taxon>Arachnida</taxon>
        <taxon>Araneae</taxon>
        <taxon>Araneomorphae</taxon>
        <taxon>Entelegynae</taxon>
        <taxon>Araneoidea</taxon>
        <taxon>Araneidae</taxon>
        <taxon>Caerostris</taxon>
    </lineage>
</organism>
<reference evidence="3 4" key="1">
    <citation type="submission" date="2021-06" db="EMBL/GenBank/DDBJ databases">
        <title>Caerostris extrusa draft genome.</title>
        <authorList>
            <person name="Kono N."/>
            <person name="Arakawa K."/>
        </authorList>
    </citation>
    <scope>NUCLEOTIDE SEQUENCE [LARGE SCALE GENOMIC DNA]</scope>
</reference>
<keyword evidence="1" id="KW-0812">Transmembrane</keyword>
<evidence type="ECO:0000313" key="4">
    <source>
        <dbReference type="Proteomes" id="UP001054945"/>
    </source>
</evidence>
<comment type="caution">
    <text evidence="3">The sequence shown here is derived from an EMBL/GenBank/DDBJ whole genome shotgun (WGS) entry which is preliminary data.</text>
</comment>
<feature type="domain" description="WDR19 WD40 repeat" evidence="2">
    <location>
        <begin position="19"/>
        <end position="76"/>
    </location>
</feature>
<keyword evidence="1" id="KW-1133">Transmembrane helix</keyword>
<dbReference type="Pfam" id="PF15911">
    <property type="entry name" value="Beta-prop_WDR19_2nd"/>
    <property type="match status" value="1"/>
</dbReference>
<evidence type="ECO:0000256" key="1">
    <source>
        <dbReference type="SAM" id="Phobius"/>
    </source>
</evidence>
<sequence>MIHLFLCWSGNSVYPPSIHRTTGIKDLHPDFSGTRILIIDSKGAAFVCNPLDSSLLAVPNFSSNVTHLLWNHSTVYKEYLLPLMMLKLIYSFIFVIVLKAAK</sequence>
<dbReference type="EMBL" id="BPLR01008266">
    <property type="protein sequence ID" value="GIY23358.1"/>
    <property type="molecule type" value="Genomic_DNA"/>
</dbReference>
<evidence type="ECO:0000259" key="2">
    <source>
        <dbReference type="Pfam" id="PF15911"/>
    </source>
</evidence>
<protein>
    <submittedName>
        <fullName evidence="3">WD repeat-containing protein 19</fullName>
    </submittedName>
</protein>
<evidence type="ECO:0000313" key="3">
    <source>
        <dbReference type="EMBL" id="GIY23358.1"/>
    </source>
</evidence>
<name>A0AAV4RU02_CAEEX</name>
<keyword evidence="4" id="KW-1185">Reference proteome</keyword>
<dbReference type="AlphaFoldDB" id="A0AAV4RU02"/>
<gene>
    <name evidence="3" type="primary">Wdr19_0</name>
    <name evidence="3" type="ORF">CEXT_426231</name>
</gene>
<feature type="transmembrane region" description="Helical" evidence="1">
    <location>
        <begin position="79"/>
        <end position="98"/>
    </location>
</feature>
<proteinExistence type="predicted"/>